<comment type="caution">
    <text evidence="2">The sequence shown here is derived from an EMBL/GenBank/DDBJ whole genome shotgun (WGS) entry which is preliminary data.</text>
</comment>
<organism evidence="2 3">
    <name type="scientific">Mycena metata</name>
    <dbReference type="NCBI Taxonomy" id="1033252"/>
    <lineage>
        <taxon>Eukaryota</taxon>
        <taxon>Fungi</taxon>
        <taxon>Dikarya</taxon>
        <taxon>Basidiomycota</taxon>
        <taxon>Agaricomycotina</taxon>
        <taxon>Agaricomycetes</taxon>
        <taxon>Agaricomycetidae</taxon>
        <taxon>Agaricales</taxon>
        <taxon>Marasmiineae</taxon>
        <taxon>Mycenaceae</taxon>
        <taxon>Mycena</taxon>
    </lineage>
</organism>
<keyword evidence="3" id="KW-1185">Reference proteome</keyword>
<sequence>MSSYYQSSYYAAPRPAPALSERRFSRLSTILSDANAHYSAVAAATRAARKPTHHARTRAQKLGLDIDIERAVNCPGHVVAVLPLPIIERSPSPPSLSASRRTKSKDTQLNTRGRPALLVVVPHARAQADVPTSTGPYSTLSLVSALSSSAHQQPSAAAAPTILRGQNVPWRGPTSRFSLTPSDAIFTVAPRRAPEPPVIPDVPFDNYDELDHWELAYPQSGAADYAESSASESSSSCASSESSSSRSETSPASSRGPATPVRLFLFVLSRVWRRASLVQ</sequence>
<evidence type="ECO:0000256" key="1">
    <source>
        <dbReference type="SAM" id="MobiDB-lite"/>
    </source>
</evidence>
<dbReference type="Proteomes" id="UP001215598">
    <property type="component" value="Unassembled WGS sequence"/>
</dbReference>
<name>A0AAD7IJP8_9AGAR</name>
<accession>A0AAD7IJP8</accession>
<dbReference type="AlphaFoldDB" id="A0AAD7IJP8"/>
<feature type="region of interest" description="Disordered" evidence="1">
    <location>
        <begin position="90"/>
        <end position="113"/>
    </location>
</feature>
<gene>
    <name evidence="2" type="ORF">B0H16DRAFT_1560617</name>
</gene>
<reference evidence="2" key="1">
    <citation type="submission" date="2023-03" db="EMBL/GenBank/DDBJ databases">
        <title>Massive genome expansion in bonnet fungi (Mycena s.s.) driven by repeated elements and novel gene families across ecological guilds.</title>
        <authorList>
            <consortium name="Lawrence Berkeley National Laboratory"/>
            <person name="Harder C.B."/>
            <person name="Miyauchi S."/>
            <person name="Viragh M."/>
            <person name="Kuo A."/>
            <person name="Thoen E."/>
            <person name="Andreopoulos B."/>
            <person name="Lu D."/>
            <person name="Skrede I."/>
            <person name="Drula E."/>
            <person name="Henrissat B."/>
            <person name="Morin E."/>
            <person name="Kohler A."/>
            <person name="Barry K."/>
            <person name="LaButti K."/>
            <person name="Morin E."/>
            <person name="Salamov A."/>
            <person name="Lipzen A."/>
            <person name="Mereny Z."/>
            <person name="Hegedus B."/>
            <person name="Baldrian P."/>
            <person name="Stursova M."/>
            <person name="Weitz H."/>
            <person name="Taylor A."/>
            <person name="Grigoriev I.V."/>
            <person name="Nagy L.G."/>
            <person name="Martin F."/>
            <person name="Kauserud H."/>
        </authorList>
    </citation>
    <scope>NUCLEOTIDE SEQUENCE</scope>
    <source>
        <strain evidence="2">CBHHK182m</strain>
    </source>
</reference>
<protein>
    <submittedName>
        <fullName evidence="2">Uncharacterized protein</fullName>
    </submittedName>
</protein>
<feature type="region of interest" description="Disordered" evidence="1">
    <location>
        <begin position="224"/>
        <end position="257"/>
    </location>
</feature>
<evidence type="ECO:0000313" key="2">
    <source>
        <dbReference type="EMBL" id="KAJ7743790.1"/>
    </source>
</evidence>
<proteinExistence type="predicted"/>
<evidence type="ECO:0000313" key="3">
    <source>
        <dbReference type="Proteomes" id="UP001215598"/>
    </source>
</evidence>
<feature type="compositionally biased region" description="Low complexity" evidence="1">
    <location>
        <begin position="224"/>
        <end position="254"/>
    </location>
</feature>
<dbReference type="EMBL" id="JARKIB010000089">
    <property type="protein sequence ID" value="KAJ7743790.1"/>
    <property type="molecule type" value="Genomic_DNA"/>
</dbReference>